<name>A0A699YK33_HAELA</name>
<dbReference type="InterPro" id="IPR045004">
    <property type="entry name" value="ECH_dom"/>
</dbReference>
<gene>
    <name evidence="6" type="ORF">HaLaN_05938</name>
</gene>
<dbReference type="PANTHER" id="PTHR43176:SF3">
    <property type="entry name" value="3-HYDROXYISOBUTYRYL-COA HYDROLASE, MITOCHONDRIAL"/>
    <property type="match status" value="1"/>
</dbReference>
<evidence type="ECO:0000313" key="6">
    <source>
        <dbReference type="EMBL" id="GFH10597.1"/>
    </source>
</evidence>
<feature type="domain" description="Enoyl-CoA hydratase/isomerase" evidence="5">
    <location>
        <begin position="63"/>
        <end position="178"/>
    </location>
</feature>
<protein>
    <recommendedName>
        <fullName evidence="2 4">3-hydroxyisobutyryl-CoA hydrolase</fullName>
        <shortName evidence="4">HIB-CoA hydrolase</shortName>
        <shortName evidence="4">HIBYL-CoA-H</shortName>
        <ecNumber evidence="2 4">3.1.2.4</ecNumber>
    </recommendedName>
    <alternativeName>
        <fullName evidence="4">3-hydroxyisobutyryl-coenzyme A hydrolase</fullName>
    </alternativeName>
</protein>
<dbReference type="PANTHER" id="PTHR43176">
    <property type="entry name" value="3-HYDROXYISOBUTYRYL-COA HYDROLASE-RELATED"/>
    <property type="match status" value="1"/>
</dbReference>
<dbReference type="Gene3D" id="3.90.226.10">
    <property type="entry name" value="2-enoyl-CoA Hydratase, Chain A, domain 1"/>
    <property type="match status" value="2"/>
</dbReference>
<accession>A0A699YK33</accession>
<evidence type="ECO:0000256" key="4">
    <source>
        <dbReference type="RuleBase" id="RU369070"/>
    </source>
</evidence>
<comment type="pathway">
    <text evidence="4">Amino-acid degradation; L-valine degradation.</text>
</comment>
<dbReference type="GO" id="GO:0006574">
    <property type="term" value="P:L-valine catabolic process"/>
    <property type="evidence" value="ECO:0007669"/>
    <property type="project" value="UniProtKB-UniRule"/>
</dbReference>
<comment type="function">
    <text evidence="4">Hydrolyzes 3-hydroxyisobutyryl-CoA (HIBYL-CoA), a saline catabolite. Has high activity toward isobutyryl-CoA. Could be an isobutyryl-CoA dehydrogenase that functions in valine catabolism.</text>
</comment>
<feature type="domain" description="Enoyl-CoA hydratase/isomerase" evidence="5">
    <location>
        <begin position="1"/>
        <end position="62"/>
    </location>
</feature>
<dbReference type="SUPFAM" id="SSF52096">
    <property type="entry name" value="ClpP/crotonase"/>
    <property type="match status" value="1"/>
</dbReference>
<dbReference type="InterPro" id="IPR032259">
    <property type="entry name" value="HIBYL-CoA-H"/>
</dbReference>
<dbReference type="CDD" id="cd06558">
    <property type="entry name" value="crotonase-like"/>
    <property type="match status" value="1"/>
</dbReference>
<dbReference type="InterPro" id="IPR029045">
    <property type="entry name" value="ClpP/crotonase-like_dom_sf"/>
</dbReference>
<dbReference type="AlphaFoldDB" id="A0A699YK33"/>
<organism evidence="6 7">
    <name type="scientific">Haematococcus lacustris</name>
    <name type="common">Green alga</name>
    <name type="synonym">Haematococcus pluvialis</name>
    <dbReference type="NCBI Taxonomy" id="44745"/>
    <lineage>
        <taxon>Eukaryota</taxon>
        <taxon>Viridiplantae</taxon>
        <taxon>Chlorophyta</taxon>
        <taxon>core chlorophytes</taxon>
        <taxon>Chlorophyceae</taxon>
        <taxon>CS clade</taxon>
        <taxon>Chlamydomonadales</taxon>
        <taxon>Haematococcaceae</taxon>
        <taxon>Haematococcus</taxon>
    </lineage>
</organism>
<keyword evidence="3 4" id="KW-0378">Hydrolase</keyword>
<keyword evidence="7" id="KW-1185">Reference proteome</keyword>
<dbReference type="GO" id="GO:0003860">
    <property type="term" value="F:3-hydroxyisobutyryl-CoA hydrolase activity"/>
    <property type="evidence" value="ECO:0007669"/>
    <property type="project" value="UniProtKB-UniRule"/>
</dbReference>
<evidence type="ECO:0000256" key="3">
    <source>
        <dbReference type="ARBA" id="ARBA00022801"/>
    </source>
</evidence>
<evidence type="ECO:0000256" key="1">
    <source>
        <dbReference type="ARBA" id="ARBA00001709"/>
    </source>
</evidence>
<sequence length="179" mass="19312">MGGGAGVSIHGHFRVATERSVFAMPECAIGLYPDIGASFFLNQLPGRLGMYLALTGARLQGQLSRLLPLLDQHFVYDTVPEIMASLESAASKASGENTFADAFVRDALEAMKRGSPLSQAITLKLMRRAAHAPLRTCLAVDTLLVSKFVRGDGDFIQGVRSVLIDRGTKPAWKYATSEQ</sequence>
<dbReference type="Proteomes" id="UP000485058">
    <property type="component" value="Unassembled WGS sequence"/>
</dbReference>
<reference evidence="6 7" key="1">
    <citation type="submission" date="2020-02" db="EMBL/GenBank/DDBJ databases">
        <title>Draft genome sequence of Haematococcus lacustris strain NIES-144.</title>
        <authorList>
            <person name="Morimoto D."/>
            <person name="Nakagawa S."/>
            <person name="Yoshida T."/>
            <person name="Sawayama S."/>
        </authorList>
    </citation>
    <scope>NUCLEOTIDE SEQUENCE [LARGE SCALE GENOMIC DNA]</scope>
    <source>
        <strain evidence="6 7">NIES-144</strain>
    </source>
</reference>
<evidence type="ECO:0000313" key="7">
    <source>
        <dbReference type="Proteomes" id="UP000485058"/>
    </source>
</evidence>
<comment type="catalytic activity">
    <reaction evidence="1 4">
        <text>3-hydroxy-2-methylpropanoyl-CoA + H2O = 3-hydroxy-2-methylpropanoate + CoA + H(+)</text>
        <dbReference type="Rhea" id="RHEA:20888"/>
        <dbReference type="ChEBI" id="CHEBI:11805"/>
        <dbReference type="ChEBI" id="CHEBI:15377"/>
        <dbReference type="ChEBI" id="CHEBI:15378"/>
        <dbReference type="ChEBI" id="CHEBI:57287"/>
        <dbReference type="ChEBI" id="CHEBI:57340"/>
        <dbReference type="EC" id="3.1.2.4"/>
    </reaction>
</comment>
<comment type="similarity">
    <text evidence="4">Belongs to the enoyl-CoA hydratase/isomerase family.</text>
</comment>
<dbReference type="Pfam" id="PF16113">
    <property type="entry name" value="ECH_2"/>
    <property type="match status" value="2"/>
</dbReference>
<evidence type="ECO:0000256" key="2">
    <source>
        <dbReference type="ARBA" id="ARBA00011915"/>
    </source>
</evidence>
<evidence type="ECO:0000259" key="5">
    <source>
        <dbReference type="Pfam" id="PF16113"/>
    </source>
</evidence>
<dbReference type="EMBL" id="BLLF01000329">
    <property type="protein sequence ID" value="GFH10597.1"/>
    <property type="molecule type" value="Genomic_DNA"/>
</dbReference>
<comment type="caution">
    <text evidence="6">The sequence shown here is derived from an EMBL/GenBank/DDBJ whole genome shotgun (WGS) entry which is preliminary data.</text>
</comment>
<dbReference type="EC" id="3.1.2.4" evidence="2 4"/>
<proteinExistence type="inferred from homology"/>